<keyword evidence="3" id="KW-1185">Reference proteome</keyword>
<keyword evidence="1" id="KW-0472">Membrane</keyword>
<keyword evidence="1" id="KW-1133">Transmembrane helix</keyword>
<comment type="caution">
    <text evidence="2">The sequence shown here is derived from an EMBL/GenBank/DDBJ whole genome shotgun (WGS) entry which is preliminary data.</text>
</comment>
<proteinExistence type="predicted"/>
<reference evidence="2" key="1">
    <citation type="submission" date="2023-03" db="EMBL/GenBank/DDBJ databases">
        <title>Massive genome expansion in bonnet fungi (Mycena s.s.) driven by repeated elements and novel gene families across ecological guilds.</title>
        <authorList>
            <consortium name="Lawrence Berkeley National Laboratory"/>
            <person name="Harder C.B."/>
            <person name="Miyauchi S."/>
            <person name="Viragh M."/>
            <person name="Kuo A."/>
            <person name="Thoen E."/>
            <person name="Andreopoulos B."/>
            <person name="Lu D."/>
            <person name="Skrede I."/>
            <person name="Drula E."/>
            <person name="Henrissat B."/>
            <person name="Morin E."/>
            <person name="Kohler A."/>
            <person name="Barry K."/>
            <person name="LaButti K."/>
            <person name="Morin E."/>
            <person name="Salamov A."/>
            <person name="Lipzen A."/>
            <person name="Mereny Z."/>
            <person name="Hegedus B."/>
            <person name="Baldrian P."/>
            <person name="Stursova M."/>
            <person name="Weitz H."/>
            <person name="Taylor A."/>
            <person name="Grigoriev I.V."/>
            <person name="Nagy L.G."/>
            <person name="Martin F."/>
            <person name="Kauserud H."/>
        </authorList>
    </citation>
    <scope>NUCLEOTIDE SEQUENCE</scope>
    <source>
        <strain evidence="2">CBHHK002</strain>
    </source>
</reference>
<evidence type="ECO:0000313" key="3">
    <source>
        <dbReference type="Proteomes" id="UP001218218"/>
    </source>
</evidence>
<sequence>MTGEPSVYGEIHPCCKPFQIWFLALLLYSIAMLYFHLLLLLAAVVHSFPTAAPLETPLSEEMIPAPGAGWRPKSSVHEIPHGGHVAAVGNKFHLLDASGKVLHIMPSGRPALEGLVTTAVWDGSASQPISSKATWTVPSLPETQWHFQTLYYFNGIGADGVIFQPVLQFTFGGWTVASWLVGPTDTFVTASVPVSPGQVLTGVMTQTKISSTSYAFISSFTGIANTTLSTNYTLPMYIRWASVFEQYGARTHSFDYPPDMSMTFLNIELKFMGTAPIVAYRIINYLPAQGNTTITTNGGAAAKTVMHFPSCTSRLRH</sequence>
<dbReference type="Proteomes" id="UP001218218">
    <property type="component" value="Unassembled WGS sequence"/>
</dbReference>
<dbReference type="EMBL" id="JARIHO010000022">
    <property type="protein sequence ID" value="KAJ7343855.1"/>
    <property type="molecule type" value="Genomic_DNA"/>
</dbReference>
<gene>
    <name evidence="2" type="ORF">DFH08DRAFT_810397</name>
</gene>
<accession>A0AAD7EQL5</accession>
<organism evidence="2 3">
    <name type="scientific">Mycena albidolilacea</name>
    <dbReference type="NCBI Taxonomy" id="1033008"/>
    <lineage>
        <taxon>Eukaryota</taxon>
        <taxon>Fungi</taxon>
        <taxon>Dikarya</taxon>
        <taxon>Basidiomycota</taxon>
        <taxon>Agaricomycotina</taxon>
        <taxon>Agaricomycetes</taxon>
        <taxon>Agaricomycetidae</taxon>
        <taxon>Agaricales</taxon>
        <taxon>Marasmiineae</taxon>
        <taxon>Mycenaceae</taxon>
        <taxon>Mycena</taxon>
    </lineage>
</organism>
<name>A0AAD7EQL5_9AGAR</name>
<keyword evidence="1" id="KW-0812">Transmembrane</keyword>
<evidence type="ECO:0000256" key="1">
    <source>
        <dbReference type="SAM" id="Phobius"/>
    </source>
</evidence>
<feature type="transmembrane region" description="Helical" evidence="1">
    <location>
        <begin position="20"/>
        <end position="45"/>
    </location>
</feature>
<evidence type="ECO:0000313" key="2">
    <source>
        <dbReference type="EMBL" id="KAJ7343855.1"/>
    </source>
</evidence>
<dbReference type="AlphaFoldDB" id="A0AAD7EQL5"/>
<protein>
    <submittedName>
        <fullName evidence="2">Uncharacterized protein</fullName>
    </submittedName>
</protein>